<dbReference type="PANTHER" id="PTHR11040:SF210">
    <property type="entry name" value="ZINC-REGULATED TRANSPORTER 3"/>
    <property type="match status" value="1"/>
</dbReference>
<accession>A0AAV5RTD3</accession>
<dbReference type="PANTHER" id="PTHR11040">
    <property type="entry name" value="ZINC/IRON TRANSPORTER"/>
    <property type="match status" value="1"/>
</dbReference>
<dbReference type="EMBL" id="BTGD01000003">
    <property type="protein sequence ID" value="GMM54884.1"/>
    <property type="molecule type" value="Genomic_DNA"/>
</dbReference>
<evidence type="ECO:0000313" key="7">
    <source>
        <dbReference type="EMBL" id="GMM54884.1"/>
    </source>
</evidence>
<evidence type="ECO:0000256" key="1">
    <source>
        <dbReference type="ARBA" id="ARBA00004141"/>
    </source>
</evidence>
<organism evidence="7 8">
    <name type="scientific">Maudiozyma humilis</name>
    <name type="common">Sour dough yeast</name>
    <name type="synonym">Kazachstania humilis</name>
    <dbReference type="NCBI Taxonomy" id="51915"/>
    <lineage>
        <taxon>Eukaryota</taxon>
        <taxon>Fungi</taxon>
        <taxon>Dikarya</taxon>
        <taxon>Ascomycota</taxon>
        <taxon>Saccharomycotina</taxon>
        <taxon>Saccharomycetes</taxon>
        <taxon>Saccharomycetales</taxon>
        <taxon>Saccharomycetaceae</taxon>
        <taxon>Maudiozyma</taxon>
    </lineage>
</organism>
<feature type="region of interest" description="Disordered" evidence="5">
    <location>
        <begin position="203"/>
        <end position="265"/>
    </location>
</feature>
<comment type="caution">
    <text evidence="7">The sequence shown here is derived from an EMBL/GenBank/DDBJ whole genome shotgun (WGS) entry which is preliminary data.</text>
</comment>
<reference evidence="7 8" key="1">
    <citation type="journal article" date="2023" name="Elife">
        <title>Identification of key yeast species and microbe-microbe interactions impacting larval growth of Drosophila in the wild.</title>
        <authorList>
            <person name="Mure A."/>
            <person name="Sugiura Y."/>
            <person name="Maeda R."/>
            <person name="Honda K."/>
            <person name="Sakurai N."/>
            <person name="Takahashi Y."/>
            <person name="Watada M."/>
            <person name="Katoh T."/>
            <person name="Gotoh A."/>
            <person name="Gotoh Y."/>
            <person name="Taniguchi I."/>
            <person name="Nakamura K."/>
            <person name="Hayashi T."/>
            <person name="Katayama T."/>
            <person name="Uemura T."/>
            <person name="Hattori Y."/>
        </authorList>
    </citation>
    <scope>NUCLEOTIDE SEQUENCE [LARGE SCALE GENOMIC DNA]</scope>
    <source>
        <strain evidence="7 8">KH-74</strain>
    </source>
</reference>
<feature type="transmembrane region" description="Helical" evidence="6">
    <location>
        <begin position="477"/>
        <end position="500"/>
    </location>
</feature>
<keyword evidence="8" id="KW-1185">Reference proteome</keyword>
<evidence type="ECO:0000256" key="2">
    <source>
        <dbReference type="ARBA" id="ARBA00022692"/>
    </source>
</evidence>
<keyword evidence="4 6" id="KW-0472">Membrane</keyword>
<evidence type="ECO:0000256" key="5">
    <source>
        <dbReference type="SAM" id="MobiDB-lite"/>
    </source>
</evidence>
<evidence type="ECO:0000256" key="3">
    <source>
        <dbReference type="ARBA" id="ARBA00022989"/>
    </source>
</evidence>
<evidence type="ECO:0000313" key="8">
    <source>
        <dbReference type="Proteomes" id="UP001377567"/>
    </source>
</evidence>
<dbReference type="Proteomes" id="UP001377567">
    <property type="component" value="Unassembled WGS sequence"/>
</dbReference>
<feature type="compositionally biased region" description="Polar residues" evidence="5">
    <location>
        <begin position="142"/>
        <end position="159"/>
    </location>
</feature>
<dbReference type="InterPro" id="IPR003689">
    <property type="entry name" value="ZIP"/>
</dbReference>
<feature type="transmembrane region" description="Helical" evidence="6">
    <location>
        <begin position="43"/>
        <end position="61"/>
    </location>
</feature>
<comment type="subcellular location">
    <subcellularLocation>
        <location evidence="1">Membrane</location>
        <topology evidence="1">Multi-pass membrane protein</topology>
    </subcellularLocation>
</comment>
<feature type="compositionally biased region" description="Polar residues" evidence="5">
    <location>
        <begin position="210"/>
        <end position="219"/>
    </location>
</feature>
<proteinExistence type="predicted"/>
<dbReference type="AlphaFoldDB" id="A0AAV5RTD3"/>
<feature type="region of interest" description="Disordered" evidence="5">
    <location>
        <begin position="125"/>
        <end position="159"/>
    </location>
</feature>
<dbReference type="Pfam" id="PF02535">
    <property type="entry name" value="Zip"/>
    <property type="match status" value="2"/>
</dbReference>
<dbReference type="GO" id="GO:0016020">
    <property type="term" value="C:membrane"/>
    <property type="evidence" value="ECO:0007669"/>
    <property type="project" value="UniProtKB-SubCell"/>
</dbReference>
<evidence type="ECO:0000256" key="6">
    <source>
        <dbReference type="SAM" id="Phobius"/>
    </source>
</evidence>
<feature type="transmembrane region" description="Helical" evidence="6">
    <location>
        <begin position="520"/>
        <end position="542"/>
    </location>
</feature>
<protein>
    <submittedName>
        <fullName evidence="7">Zn(2+) transporter</fullName>
    </submittedName>
</protein>
<feature type="compositionally biased region" description="Basic and acidic residues" evidence="5">
    <location>
        <begin position="328"/>
        <end position="341"/>
    </location>
</feature>
<evidence type="ECO:0000256" key="4">
    <source>
        <dbReference type="ARBA" id="ARBA00023136"/>
    </source>
</evidence>
<dbReference type="GO" id="GO:0005385">
    <property type="term" value="F:zinc ion transmembrane transporter activity"/>
    <property type="evidence" value="ECO:0007669"/>
    <property type="project" value="TreeGrafter"/>
</dbReference>
<name>A0AAV5RTD3_MAUHU</name>
<feature type="transmembrane region" description="Helical" evidence="6">
    <location>
        <begin position="402"/>
        <end position="427"/>
    </location>
</feature>
<feature type="transmembrane region" description="Helical" evidence="6">
    <location>
        <begin position="433"/>
        <end position="457"/>
    </location>
</feature>
<feature type="transmembrane region" description="Helical" evidence="6">
    <location>
        <begin position="12"/>
        <end position="31"/>
    </location>
</feature>
<feature type="transmembrane region" description="Helical" evidence="6">
    <location>
        <begin position="73"/>
        <end position="93"/>
    </location>
</feature>
<keyword evidence="3 6" id="KW-1133">Transmembrane helix</keyword>
<gene>
    <name evidence="7" type="ORF">DAKH74_015000</name>
</gene>
<sequence length="543" mass="59050">MTIPKWAEYSGISSLLCILGALCVPLISVLSKPDSHSNHNTKLVNYGLSLSAGSMLTTALYKMLPTITHDNRYTVFLGVFFGITFSLLLNYIVHAFASQSLIHCAHGDGDADHQHEHHHPDDIVVHHHHHHNPGSDYGATAPSLNTHPSASQQQQPNVQRRTSLIDLLTKAAPHKGDCYGISDCTPLLKAGTNPCITRSSIAGSRKSRGNIAQQANPNGETAVGDASASADTDAYVNANRSLGNDPVRVPLHTATSGPGHTHSSECKVSCMENTIGYDLENLSMYRKNYFAGNKKITLQDTSSSSSDAASGLDPIASVPSDEEQQTQTHDHSHSLHSDHPHSLHSLTQTLSSVPFHHHHVETPFSKLLSIGMQTCLVLTLHKFPEGFIIFYTNKSKNDSKDIGFSIFISLAIHNFVEGFAMTLPFYSIFENKWLSILITTVLGGGSQPMGALIGYFIFKNKHLDDPNGDGTEPNMDLLLSITAGFLLVIALQMFQTGIGFSDVHHHHDDDDSDEVQENHSLGTTCLKWCCAGVLLILASSIFI</sequence>
<feature type="region of interest" description="Disordered" evidence="5">
    <location>
        <begin position="300"/>
        <end position="342"/>
    </location>
</feature>
<keyword evidence="2 6" id="KW-0812">Transmembrane</keyword>